<dbReference type="GO" id="GO:0016740">
    <property type="term" value="F:transferase activity"/>
    <property type="evidence" value="ECO:0007669"/>
    <property type="project" value="UniProtKB-KW"/>
</dbReference>
<name>A0A507B2Q1_9PEZI</name>
<gene>
    <name evidence="3" type="ORF">E0L32_007780</name>
</gene>
<dbReference type="InParanoid" id="A0A507B2Q1"/>
<dbReference type="Proteomes" id="UP000319257">
    <property type="component" value="Unassembled WGS sequence"/>
</dbReference>
<dbReference type="GeneID" id="41975227"/>
<proteinExistence type="predicted"/>
<comment type="caution">
    <text evidence="3">The sequence shown here is derived from an EMBL/GenBank/DDBJ whole genome shotgun (WGS) entry which is preliminary data.</text>
</comment>
<protein>
    <recommendedName>
        <fullName evidence="2">Trichothecene 3-O-acetyltransferase-like N-terminal domain-containing protein</fullName>
    </recommendedName>
</protein>
<reference evidence="3 4" key="1">
    <citation type="submission" date="2019-06" db="EMBL/GenBank/DDBJ databases">
        <title>Draft genome sequence of the filamentous fungus Phialemoniopsis curvata isolated from diesel fuel.</title>
        <authorList>
            <person name="Varaljay V.A."/>
            <person name="Lyon W.J."/>
            <person name="Crouch A.L."/>
            <person name="Drake C.E."/>
            <person name="Hollomon J.M."/>
            <person name="Nadeau L.J."/>
            <person name="Nunn H.S."/>
            <person name="Stevenson B.S."/>
            <person name="Bojanowski C.L."/>
            <person name="Crookes-Goodson W.J."/>
        </authorList>
    </citation>
    <scope>NUCLEOTIDE SEQUENCE [LARGE SCALE GENOMIC DNA]</scope>
    <source>
        <strain evidence="3 4">D216</strain>
    </source>
</reference>
<dbReference type="OrthoDB" id="3548654at2759"/>
<evidence type="ECO:0000313" key="3">
    <source>
        <dbReference type="EMBL" id="TPX11569.1"/>
    </source>
</evidence>
<keyword evidence="1" id="KW-0808">Transferase</keyword>
<dbReference type="InterPro" id="IPR023213">
    <property type="entry name" value="CAT-like_dom_sf"/>
</dbReference>
<dbReference type="PANTHER" id="PTHR31896:SF64">
    <property type="entry name" value="TRICHOTHECENE 3-O-ACETYLTRANSFERASE"/>
    <property type="match status" value="1"/>
</dbReference>
<keyword evidence="4" id="KW-1185">Reference proteome</keyword>
<sequence length="501" mass="55443">MPEPTCSKDRRLLSTWNQVAPRAYIRKGYCFPYHNNTDLEALETHLSSALRQLARHFPQLSGRLSLVSKPAGHVYIDSDGPAEIPLQVVDHRATFSWTYDQLKTKGFPARAFVDKSFDLPYQLLQDKEGVPVCEVHARVIEGGLLLCIYCHHSVCDGSNMDNYIRSFADLTRDSTQALNNRHPSDIHVNLPDEVTNRSYGNPNPNTFNELINLCPEYCHLPAPTGPTQFRTQPTGIPIEDIQKTGCIFAFGLYQMKNLKGQIAVMQGAYFGEHGPSTFICLAAITFAHVTKARLNTGKDFISSSAKARPIPEKVRLQVAVNWRHRCFSDIMSSSASNTIALPITSIDTATVLAACTGDRTTATPALAAIARALNASINSVDEQFIALRTALIHAAPDPRYIGTNYDPRDPSAFYFNTWRHHGPPMAWKMPGLPEGEEGADGVAADAIRRATGEWNMMGAALLLPSARDKSDFEVLVTLDTESMALLCADPSWKTWVKRIIE</sequence>
<evidence type="ECO:0000256" key="1">
    <source>
        <dbReference type="ARBA" id="ARBA00022679"/>
    </source>
</evidence>
<dbReference type="AlphaFoldDB" id="A0A507B2Q1"/>
<dbReference type="Pfam" id="PF22664">
    <property type="entry name" value="TRI-like_N"/>
    <property type="match status" value="1"/>
</dbReference>
<dbReference type="InterPro" id="IPR054710">
    <property type="entry name" value="Tri101-like_N"/>
</dbReference>
<organism evidence="3 4">
    <name type="scientific">Thyridium curvatum</name>
    <dbReference type="NCBI Taxonomy" id="1093900"/>
    <lineage>
        <taxon>Eukaryota</taxon>
        <taxon>Fungi</taxon>
        <taxon>Dikarya</taxon>
        <taxon>Ascomycota</taxon>
        <taxon>Pezizomycotina</taxon>
        <taxon>Sordariomycetes</taxon>
        <taxon>Sordariomycetidae</taxon>
        <taxon>Thyridiales</taxon>
        <taxon>Thyridiaceae</taxon>
        <taxon>Thyridium</taxon>
    </lineage>
</organism>
<dbReference type="InterPro" id="IPR051283">
    <property type="entry name" value="Sec_Metabolite_Acyltrans"/>
</dbReference>
<dbReference type="RefSeq" id="XP_030993280.1">
    <property type="nucleotide sequence ID" value="XM_031142561.1"/>
</dbReference>
<evidence type="ECO:0000313" key="4">
    <source>
        <dbReference type="Proteomes" id="UP000319257"/>
    </source>
</evidence>
<feature type="domain" description="Trichothecene 3-O-acetyltransferase-like N-terminal" evidence="2">
    <location>
        <begin position="24"/>
        <end position="167"/>
    </location>
</feature>
<evidence type="ECO:0000259" key="2">
    <source>
        <dbReference type="Pfam" id="PF22664"/>
    </source>
</evidence>
<dbReference type="Gene3D" id="3.30.559.10">
    <property type="entry name" value="Chloramphenicol acetyltransferase-like domain"/>
    <property type="match status" value="2"/>
</dbReference>
<dbReference type="PANTHER" id="PTHR31896">
    <property type="entry name" value="FAMILY REGULATORY PROTEIN, PUTATIVE (AFU_ORTHOLOGUE AFUA_3G14730)-RELATED"/>
    <property type="match status" value="1"/>
</dbReference>
<accession>A0A507B2Q1</accession>
<dbReference type="SUPFAM" id="SSF52777">
    <property type="entry name" value="CoA-dependent acyltransferases"/>
    <property type="match status" value="1"/>
</dbReference>
<dbReference type="EMBL" id="SKBQ01000048">
    <property type="protein sequence ID" value="TPX11569.1"/>
    <property type="molecule type" value="Genomic_DNA"/>
</dbReference>